<organism evidence="2 3">
    <name type="scientific">Planoprotostelium fungivorum</name>
    <dbReference type="NCBI Taxonomy" id="1890364"/>
    <lineage>
        <taxon>Eukaryota</taxon>
        <taxon>Amoebozoa</taxon>
        <taxon>Evosea</taxon>
        <taxon>Variosea</taxon>
        <taxon>Cavosteliida</taxon>
        <taxon>Cavosteliaceae</taxon>
        <taxon>Planoprotostelium</taxon>
    </lineage>
</organism>
<protein>
    <submittedName>
        <fullName evidence="2">Uncharacterized protein</fullName>
    </submittedName>
</protein>
<gene>
    <name evidence="2" type="ORF">PROFUN_02975</name>
</gene>
<dbReference type="Proteomes" id="UP000241769">
    <property type="component" value="Unassembled WGS sequence"/>
</dbReference>
<dbReference type="AlphaFoldDB" id="A0A2P6NX71"/>
<feature type="region of interest" description="Disordered" evidence="1">
    <location>
        <begin position="37"/>
        <end position="66"/>
    </location>
</feature>
<keyword evidence="3" id="KW-1185">Reference proteome</keyword>
<evidence type="ECO:0000313" key="3">
    <source>
        <dbReference type="Proteomes" id="UP000241769"/>
    </source>
</evidence>
<accession>A0A2P6NX71</accession>
<evidence type="ECO:0000256" key="1">
    <source>
        <dbReference type="SAM" id="MobiDB-lite"/>
    </source>
</evidence>
<evidence type="ECO:0000313" key="2">
    <source>
        <dbReference type="EMBL" id="PRP88564.1"/>
    </source>
</evidence>
<sequence length="66" mass="7387">MTSWSGWSGYLVTPCGSALEIQGRFFYQKVEIVPSLDHNSPGLTTPHHRGTTLETQSHKGHKSEYL</sequence>
<name>A0A2P6NX71_9EUKA</name>
<reference evidence="2 3" key="1">
    <citation type="journal article" date="2018" name="Genome Biol. Evol.">
        <title>Multiple Roots of Fruiting Body Formation in Amoebozoa.</title>
        <authorList>
            <person name="Hillmann F."/>
            <person name="Forbes G."/>
            <person name="Novohradska S."/>
            <person name="Ferling I."/>
            <person name="Riege K."/>
            <person name="Groth M."/>
            <person name="Westermann M."/>
            <person name="Marz M."/>
            <person name="Spaller T."/>
            <person name="Winckler T."/>
            <person name="Schaap P."/>
            <person name="Glockner G."/>
        </authorList>
    </citation>
    <scope>NUCLEOTIDE SEQUENCE [LARGE SCALE GENOMIC DNA]</scope>
    <source>
        <strain evidence="2 3">Jena</strain>
    </source>
</reference>
<comment type="caution">
    <text evidence="2">The sequence shown here is derived from an EMBL/GenBank/DDBJ whole genome shotgun (WGS) entry which is preliminary data.</text>
</comment>
<dbReference type="InParanoid" id="A0A2P6NX71"/>
<dbReference type="EMBL" id="MDYQ01000009">
    <property type="protein sequence ID" value="PRP88564.1"/>
    <property type="molecule type" value="Genomic_DNA"/>
</dbReference>
<proteinExistence type="predicted"/>